<organism evidence="1 2">
    <name type="scientific">Moniliophthora roreri</name>
    <name type="common">Frosty pod rot fungus</name>
    <name type="synonym">Monilia roreri</name>
    <dbReference type="NCBI Taxonomy" id="221103"/>
    <lineage>
        <taxon>Eukaryota</taxon>
        <taxon>Fungi</taxon>
        <taxon>Dikarya</taxon>
        <taxon>Basidiomycota</taxon>
        <taxon>Agaricomycotina</taxon>
        <taxon>Agaricomycetes</taxon>
        <taxon>Agaricomycetidae</taxon>
        <taxon>Agaricales</taxon>
        <taxon>Marasmiineae</taxon>
        <taxon>Marasmiaceae</taxon>
        <taxon>Moniliophthora</taxon>
    </lineage>
</organism>
<sequence>MQEAFWCFNVNQRGFQASSI</sequence>
<evidence type="ECO:0000313" key="1">
    <source>
        <dbReference type="EMBL" id="KTB32581.1"/>
    </source>
</evidence>
<protein>
    <submittedName>
        <fullName evidence="1">Uncharacterized protein</fullName>
    </submittedName>
</protein>
<comment type="caution">
    <text evidence="1">The sequence shown here is derived from an EMBL/GenBank/DDBJ whole genome shotgun (WGS) entry which is preliminary data.</text>
</comment>
<dbReference type="EMBL" id="LATX01002211">
    <property type="protein sequence ID" value="KTB32581.1"/>
    <property type="molecule type" value="Genomic_DNA"/>
</dbReference>
<gene>
    <name evidence="1" type="ORF">WG66_14853</name>
</gene>
<proteinExistence type="predicted"/>
<dbReference type="AlphaFoldDB" id="A0A0W0F8F2"/>
<dbReference type="Proteomes" id="UP000054988">
    <property type="component" value="Unassembled WGS sequence"/>
</dbReference>
<evidence type="ECO:0000313" key="2">
    <source>
        <dbReference type="Proteomes" id="UP000054988"/>
    </source>
</evidence>
<reference evidence="1 2" key="1">
    <citation type="submission" date="2015-12" db="EMBL/GenBank/DDBJ databases">
        <title>Draft genome sequence of Moniliophthora roreri, the causal agent of frosty pod rot of cacao.</title>
        <authorList>
            <person name="Aime M.C."/>
            <person name="Diaz-Valderrama J.R."/>
            <person name="Kijpornyongpan T."/>
            <person name="Phillips-Mora W."/>
        </authorList>
    </citation>
    <scope>NUCLEOTIDE SEQUENCE [LARGE SCALE GENOMIC DNA]</scope>
    <source>
        <strain evidence="1 2">MCA 2952</strain>
    </source>
</reference>
<name>A0A0W0F8F2_MONRR</name>
<accession>A0A0W0F8F2</accession>